<keyword evidence="3" id="KW-0245">EGF-like domain</keyword>
<dbReference type="InterPro" id="IPR000436">
    <property type="entry name" value="Sushi_SCR_CCP_dom"/>
</dbReference>
<feature type="disulfide bond" evidence="8">
    <location>
        <begin position="377"/>
        <end position="404"/>
    </location>
</feature>
<keyword evidence="6 8" id="KW-1015">Disulfide bond</keyword>
<dbReference type="Gene3D" id="2.60.120.290">
    <property type="entry name" value="Spermadhesin, CUB domain"/>
    <property type="match status" value="1"/>
</dbReference>
<dbReference type="SUPFAM" id="SSF50494">
    <property type="entry name" value="Trypsin-like serine proteases"/>
    <property type="match status" value="1"/>
</dbReference>
<keyword evidence="13" id="KW-1185">Reference proteome</keyword>
<evidence type="ECO:0000313" key="12">
    <source>
        <dbReference type="EMBL" id="KAF3832971.1"/>
    </source>
</evidence>
<comment type="caution">
    <text evidence="12">The sequence shown here is derived from an EMBL/GenBank/DDBJ whole genome shotgun (WGS) entry which is preliminary data.</text>
</comment>
<evidence type="ECO:0008006" key="14">
    <source>
        <dbReference type="Google" id="ProtNLM"/>
    </source>
</evidence>
<dbReference type="CDD" id="cd00033">
    <property type="entry name" value="CCP"/>
    <property type="match status" value="3"/>
</dbReference>
<dbReference type="GO" id="GO:0005576">
    <property type="term" value="C:extracellular region"/>
    <property type="evidence" value="ECO:0007669"/>
    <property type="project" value="UniProtKB-SubCell"/>
</dbReference>
<evidence type="ECO:0000313" key="13">
    <source>
        <dbReference type="Proteomes" id="UP000518266"/>
    </source>
</evidence>
<dbReference type="InterPro" id="IPR035914">
    <property type="entry name" value="Sperma_CUB_dom_sf"/>
</dbReference>
<dbReference type="CDD" id="cd00041">
    <property type="entry name" value="CUB"/>
    <property type="match status" value="1"/>
</dbReference>
<dbReference type="Pfam" id="PF00084">
    <property type="entry name" value="Sushi"/>
    <property type="match status" value="2"/>
</dbReference>
<dbReference type="Gene3D" id="2.10.70.10">
    <property type="entry name" value="Complement Module, domain 1"/>
    <property type="match status" value="3"/>
</dbReference>
<evidence type="ECO:0000256" key="7">
    <source>
        <dbReference type="ARBA" id="ARBA00023180"/>
    </source>
</evidence>
<dbReference type="InterPro" id="IPR001254">
    <property type="entry name" value="Trypsin_dom"/>
</dbReference>
<feature type="disulfide bond" evidence="8">
    <location>
        <begin position="348"/>
        <end position="391"/>
    </location>
</feature>
<dbReference type="InterPro" id="IPR035976">
    <property type="entry name" value="Sushi/SCR/CCP_sf"/>
</dbReference>
<dbReference type="Pfam" id="PF00089">
    <property type="entry name" value="Trypsin"/>
    <property type="match status" value="1"/>
</dbReference>
<evidence type="ECO:0000256" key="5">
    <source>
        <dbReference type="ARBA" id="ARBA00022737"/>
    </source>
</evidence>
<proteinExistence type="predicted"/>
<dbReference type="Gene3D" id="2.40.10.10">
    <property type="entry name" value="Trypsin-like serine proteases"/>
    <property type="match status" value="1"/>
</dbReference>
<keyword evidence="2" id="KW-0964">Secreted</keyword>
<evidence type="ECO:0000256" key="8">
    <source>
        <dbReference type="PROSITE-ProRule" id="PRU00302"/>
    </source>
</evidence>
<feature type="domain" description="Sushi" evidence="11">
    <location>
        <begin position="346"/>
        <end position="406"/>
    </location>
</feature>
<dbReference type="SMART" id="SM00032">
    <property type="entry name" value="CCP"/>
    <property type="match status" value="3"/>
</dbReference>
<sequence length="817" mass="91343">MSVLYAEREELIIQSDVTFEKKGRSGNSELGLYSWDIFGNILLQHAPFPYKEIANINFLDHKLYYLLLNVCFCATAWPRGDNCPSFQWNAMCRPCCEYQLIQCRCPSKGSRIGYTVPCCRNALDECDPCIFHPGCSLFENCKACHNGTWKANDDFFVNGKYCTECRQGWSGGDCKTCGGVIQRAQGHISMESYPTNTRCEWTVQVGRHSSIELRFSLLSLESDHNCRYDYVELRDGNDLSSPVIGRFCGDQLPPPIKSSGNNVHILFSSDGFNNFDGFVLTFQESFSLIYHPTIIFTGAAIKNPECILPEKPVNGYLLPLYGSKEELVSVHYRCHLPFTLIGSQQRICLPNSTWSGTVPCVPASDTAGGEETIGFFCKNSYILIGNHQSTCLSNGSWSSRPPKCLRACREPKVSELVRQIVVKPHRISSENPDQRIPLSSRYNMHDLLSAGFIPLKSNKQSEKDDTGFLEFPKGFHPVHTRIEYKCSSPLYRPTGSTRRTCLRSGRWSGRHISCSPVCGKFNTSNLHNLTDTPLPWHAAVYIRTPAEHTGSTHRPSGEAISLQQGASEESTFWHLACSGALLTQRSVLVAARCVVDKDKQQTLHPAHVKVVTGLQYQTSRGRQKSLHHLRVSDILVHPDFYSATDSQVAVLKLRDKAKISERVLPVCLPKVQGGEVTAFEAYTSRWILPNDHLSGNTPSSQTRLVELVDVAQCEREFAEGRAHTTMISDNTLCVMRKSSPQKPCSSVIPGITTMPAVLTSTSGDLPGHKETQGASGSGWQLLGLESYSYKEENCHQQTYTVQTRIANFRDWIEKNMK</sequence>
<evidence type="ECO:0000256" key="6">
    <source>
        <dbReference type="ARBA" id="ARBA00023157"/>
    </source>
</evidence>
<dbReference type="Pfam" id="PF00431">
    <property type="entry name" value="CUB"/>
    <property type="match status" value="1"/>
</dbReference>
<dbReference type="PROSITE" id="PS01180">
    <property type="entry name" value="CUB"/>
    <property type="match status" value="1"/>
</dbReference>
<dbReference type="PROSITE" id="PS50240">
    <property type="entry name" value="TRYPSIN_DOM"/>
    <property type="match status" value="1"/>
</dbReference>
<dbReference type="InterPro" id="IPR000859">
    <property type="entry name" value="CUB_dom"/>
</dbReference>
<dbReference type="GO" id="GO:0006508">
    <property type="term" value="P:proteolysis"/>
    <property type="evidence" value="ECO:0007669"/>
    <property type="project" value="InterPro"/>
</dbReference>
<dbReference type="Proteomes" id="UP000518266">
    <property type="component" value="Unassembled WGS sequence"/>
</dbReference>
<evidence type="ECO:0000259" key="10">
    <source>
        <dbReference type="PROSITE" id="PS50240"/>
    </source>
</evidence>
<evidence type="ECO:0000256" key="4">
    <source>
        <dbReference type="ARBA" id="ARBA00022729"/>
    </source>
</evidence>
<organism evidence="12 13">
    <name type="scientific">Dissostichus mawsoni</name>
    <name type="common">Antarctic cod</name>
    <dbReference type="NCBI Taxonomy" id="36200"/>
    <lineage>
        <taxon>Eukaryota</taxon>
        <taxon>Metazoa</taxon>
        <taxon>Chordata</taxon>
        <taxon>Craniata</taxon>
        <taxon>Vertebrata</taxon>
        <taxon>Euteleostomi</taxon>
        <taxon>Actinopterygii</taxon>
        <taxon>Neopterygii</taxon>
        <taxon>Teleostei</taxon>
        <taxon>Neoteleostei</taxon>
        <taxon>Acanthomorphata</taxon>
        <taxon>Eupercaria</taxon>
        <taxon>Perciformes</taxon>
        <taxon>Notothenioidei</taxon>
        <taxon>Nototheniidae</taxon>
        <taxon>Dissostichus</taxon>
    </lineage>
</organism>
<comment type="subcellular location">
    <subcellularLocation>
        <location evidence="1">Secreted</location>
    </subcellularLocation>
</comment>
<gene>
    <name evidence="12" type="ORF">F7725_026636</name>
</gene>
<dbReference type="InterPro" id="IPR043504">
    <property type="entry name" value="Peptidase_S1_PA_chymotrypsin"/>
</dbReference>
<reference evidence="12 13" key="1">
    <citation type="submission" date="2020-03" db="EMBL/GenBank/DDBJ databases">
        <title>Dissostichus mawsoni Genome sequencing and assembly.</title>
        <authorList>
            <person name="Park H."/>
        </authorList>
    </citation>
    <scope>NUCLEOTIDE SEQUENCE [LARGE SCALE GENOMIC DNA]</scope>
    <source>
        <strain evidence="12">DM0001</strain>
        <tissue evidence="12">Muscle</tissue>
    </source>
</reference>
<feature type="domain" description="CUB" evidence="9">
    <location>
        <begin position="177"/>
        <end position="285"/>
    </location>
</feature>
<dbReference type="PANTHER" id="PTHR24254">
    <property type="entry name" value="PROTHROMBIN"/>
    <property type="match status" value="1"/>
</dbReference>
<keyword evidence="4" id="KW-0732">Signal</keyword>
<name>A0A7J5X7M7_DISMA</name>
<dbReference type="OrthoDB" id="6147874at2759"/>
<dbReference type="InterPro" id="IPR009003">
    <property type="entry name" value="Peptidase_S1_PA"/>
</dbReference>
<evidence type="ECO:0000256" key="1">
    <source>
        <dbReference type="ARBA" id="ARBA00004613"/>
    </source>
</evidence>
<dbReference type="PROSITE" id="PS50923">
    <property type="entry name" value="SUSHI"/>
    <property type="match status" value="2"/>
</dbReference>
<feature type="domain" description="Sushi" evidence="11">
    <location>
        <begin position="455"/>
        <end position="516"/>
    </location>
</feature>
<dbReference type="InterPro" id="IPR051659">
    <property type="entry name" value="Serine_Protease_S1-Domain"/>
</dbReference>
<accession>A0A7J5X7M7</accession>
<keyword evidence="8" id="KW-0768">Sushi</keyword>
<dbReference type="FunFam" id="2.60.120.290:FF:000005">
    <property type="entry name" value="Procollagen C-endopeptidase enhancer 1"/>
    <property type="match status" value="1"/>
</dbReference>
<keyword evidence="5" id="KW-0677">Repeat</keyword>
<dbReference type="AlphaFoldDB" id="A0A7J5X7M7"/>
<dbReference type="PANTHER" id="PTHR24254:SF9">
    <property type="entry name" value="INACTIVE SERINE PROTEASE PAMR1"/>
    <property type="match status" value="1"/>
</dbReference>
<dbReference type="SMART" id="SM00042">
    <property type="entry name" value="CUB"/>
    <property type="match status" value="1"/>
</dbReference>
<feature type="domain" description="Peptidase S1" evidence="10">
    <location>
        <begin position="516"/>
        <end position="817"/>
    </location>
</feature>
<dbReference type="GO" id="GO:0004252">
    <property type="term" value="F:serine-type endopeptidase activity"/>
    <property type="evidence" value="ECO:0007669"/>
    <property type="project" value="InterPro"/>
</dbReference>
<evidence type="ECO:0000256" key="2">
    <source>
        <dbReference type="ARBA" id="ARBA00022525"/>
    </source>
</evidence>
<dbReference type="SMART" id="SM00020">
    <property type="entry name" value="Tryp_SPc"/>
    <property type="match status" value="1"/>
</dbReference>
<dbReference type="SUPFAM" id="SSF49854">
    <property type="entry name" value="Spermadhesin, CUB domain"/>
    <property type="match status" value="1"/>
</dbReference>
<dbReference type="EMBL" id="JAAKFY010000027">
    <property type="protein sequence ID" value="KAF3832971.1"/>
    <property type="molecule type" value="Genomic_DNA"/>
</dbReference>
<keyword evidence="7" id="KW-0325">Glycoprotein</keyword>
<protein>
    <recommendedName>
        <fullName evidence="14">Inactive serine protease PAMR1</fullName>
    </recommendedName>
</protein>
<evidence type="ECO:0000256" key="3">
    <source>
        <dbReference type="ARBA" id="ARBA00022536"/>
    </source>
</evidence>
<comment type="caution">
    <text evidence="8">Lacks conserved residue(s) required for the propagation of feature annotation.</text>
</comment>
<dbReference type="SUPFAM" id="SSF57535">
    <property type="entry name" value="Complement control module/SCR domain"/>
    <property type="match status" value="2"/>
</dbReference>
<evidence type="ECO:0000259" key="9">
    <source>
        <dbReference type="PROSITE" id="PS01180"/>
    </source>
</evidence>
<evidence type="ECO:0000259" key="11">
    <source>
        <dbReference type="PROSITE" id="PS50923"/>
    </source>
</evidence>